<dbReference type="GO" id="GO:0004622">
    <property type="term" value="F:phosphatidylcholine lysophospholipase activity"/>
    <property type="evidence" value="ECO:0007669"/>
    <property type="project" value="TreeGrafter"/>
</dbReference>
<accession>A0AAP2GBW7</accession>
<dbReference type="Proteomes" id="UP001319180">
    <property type="component" value="Unassembled WGS sequence"/>
</dbReference>
<dbReference type="PANTHER" id="PTHR30383:SF5">
    <property type="entry name" value="SGNH HYDROLASE-TYPE ESTERASE DOMAIN-CONTAINING PROTEIN"/>
    <property type="match status" value="1"/>
</dbReference>
<evidence type="ECO:0000313" key="2">
    <source>
        <dbReference type="EMBL" id="MBT1685582.1"/>
    </source>
</evidence>
<proteinExistence type="predicted"/>
<keyword evidence="2" id="KW-0378">Hydrolase</keyword>
<gene>
    <name evidence="2" type="ORF">KK078_03395</name>
</gene>
<dbReference type="Gene3D" id="3.40.50.1110">
    <property type="entry name" value="SGNH hydrolase"/>
    <property type="match status" value="1"/>
</dbReference>
<reference evidence="2 3" key="1">
    <citation type="submission" date="2021-05" db="EMBL/GenBank/DDBJ databases">
        <title>A Polyphasic approach of four new species of the genus Ohtaekwangia: Ohtaekwangia histidinii sp. nov., Ohtaekwangia cretensis sp. nov., Ohtaekwangia indiensis sp. nov., Ohtaekwangia reichenbachii sp. nov. from diverse environment.</title>
        <authorList>
            <person name="Octaviana S."/>
        </authorList>
    </citation>
    <scope>NUCLEOTIDE SEQUENCE [LARGE SCALE GENOMIC DNA]</scope>
    <source>
        <strain evidence="2 3">PWU37</strain>
    </source>
</reference>
<feature type="domain" description="SGNH hydrolase-type esterase" evidence="1">
    <location>
        <begin position="36"/>
        <end position="223"/>
    </location>
</feature>
<keyword evidence="3" id="KW-1185">Reference proteome</keyword>
<dbReference type="Pfam" id="PF13472">
    <property type="entry name" value="Lipase_GDSL_2"/>
    <property type="match status" value="1"/>
</dbReference>
<dbReference type="AlphaFoldDB" id="A0AAP2GBW7"/>
<dbReference type="RefSeq" id="WP_254088832.1">
    <property type="nucleotide sequence ID" value="NZ_JAHESC010000003.1"/>
</dbReference>
<protein>
    <submittedName>
        <fullName evidence="2">SGNH/GDSL hydrolase family protein</fullName>
    </submittedName>
</protein>
<name>A0AAP2GBW7_9BACT</name>
<organism evidence="2 3">
    <name type="scientific">Dawidia soli</name>
    <dbReference type="NCBI Taxonomy" id="2782352"/>
    <lineage>
        <taxon>Bacteria</taxon>
        <taxon>Pseudomonadati</taxon>
        <taxon>Bacteroidota</taxon>
        <taxon>Cytophagia</taxon>
        <taxon>Cytophagales</taxon>
        <taxon>Chryseotaleaceae</taxon>
        <taxon>Dawidia</taxon>
    </lineage>
</organism>
<dbReference type="InterPro" id="IPR013830">
    <property type="entry name" value="SGNH_hydro"/>
</dbReference>
<dbReference type="InterPro" id="IPR051532">
    <property type="entry name" value="Ester_Hydrolysis_Enzymes"/>
</dbReference>
<dbReference type="EMBL" id="JAHESC010000003">
    <property type="protein sequence ID" value="MBT1685582.1"/>
    <property type="molecule type" value="Genomic_DNA"/>
</dbReference>
<comment type="caution">
    <text evidence="2">The sequence shown here is derived from an EMBL/GenBank/DDBJ whole genome shotgun (WGS) entry which is preliminary data.</text>
</comment>
<dbReference type="InterPro" id="IPR036514">
    <property type="entry name" value="SGNH_hydro_sf"/>
</dbReference>
<dbReference type="PANTHER" id="PTHR30383">
    <property type="entry name" value="THIOESTERASE 1/PROTEASE 1/LYSOPHOSPHOLIPASE L1"/>
    <property type="match status" value="1"/>
</dbReference>
<dbReference type="SUPFAM" id="SSF52266">
    <property type="entry name" value="SGNH hydrolase"/>
    <property type="match status" value="1"/>
</dbReference>
<sequence>MQRLKDMILAGILSGSALMTGAQSLQKFPTGSRVAFVGNSITEAGYYESYVWLYYMTRFPGERIEVMNVGIGGNTVKDIAARFDEDVVKRNPSTIVLTFGMNDSGYFEYNGAEPAKEADKKVAASRESFLPLVEKLKALPAQKVMMSSPPYDETMKNKDNYFPGKSKAMERIIAFQKEAASANQWPFVDLYYPMQQINLEGQKSTPEFTIIGKDRIHPGNGGHLVMAYLFLKAQGLGGVPLAEVEIDARKKVVKKNNGADVNGLAVTDDVAFDYLAKALPFPVDSASRMWGSDQKQSDALAVVPFIQDFNQELLRVTGLTAAQYELKIDGNVMGTWKKEEFAAGVNLALVVRTPQYKQAVQVANLNQARKEIEGKLRDYYGLQFNFFLSRGMLFQDDQAAYDLASKQAKKDWTVAGKIGAYESLRFPAVRQSYVDQMKLLVDMIYDMNKPKSHRIEIVAVGTGKTK</sequence>
<dbReference type="CDD" id="cd01834">
    <property type="entry name" value="SGNH_hydrolase_like_2"/>
    <property type="match status" value="1"/>
</dbReference>
<evidence type="ECO:0000313" key="3">
    <source>
        <dbReference type="Proteomes" id="UP001319180"/>
    </source>
</evidence>
<evidence type="ECO:0000259" key="1">
    <source>
        <dbReference type="Pfam" id="PF13472"/>
    </source>
</evidence>